<comment type="caution">
    <text evidence="2">The sequence shown here is derived from an EMBL/GenBank/DDBJ whole genome shotgun (WGS) entry which is preliminary data.</text>
</comment>
<dbReference type="AlphaFoldDB" id="A0A9X3Z6A6"/>
<sequence>MLVYNYHPMTGEYLSTAKADPDPLEKGNWLIPAHATTEKPPSRRGKKVAVYHDGWALCEDTRGQTYWLPDGSRHEIQTLGQALPDGALTTDPSLVQSAAQQLAALRHTRNTRLSASDWTQMPDAPLIEARRAAWQDYRQALRDLPEIWADNPGGVLWPEPPAASII</sequence>
<dbReference type="Pfam" id="PF16778">
    <property type="entry name" value="Phage_tail_APC"/>
    <property type="match status" value="1"/>
</dbReference>
<name>A0A9X3Z6A6_9PROT</name>
<feature type="domain" description="Phage tail assembly chaperone-like" evidence="1">
    <location>
        <begin position="103"/>
        <end position="162"/>
    </location>
</feature>
<dbReference type="InterPro" id="IPR031893">
    <property type="entry name" value="Phage_tail_APC"/>
</dbReference>
<protein>
    <submittedName>
        <fullName evidence="2">Phage tail assembly chaperone</fullName>
    </submittedName>
</protein>
<dbReference type="Proteomes" id="UP001141619">
    <property type="component" value="Unassembled WGS sequence"/>
</dbReference>
<dbReference type="Gene3D" id="6.10.140.1310">
    <property type="match status" value="1"/>
</dbReference>
<organism evidence="2 3">
    <name type="scientific">Govanella unica</name>
    <dbReference type="NCBI Taxonomy" id="2975056"/>
    <lineage>
        <taxon>Bacteria</taxon>
        <taxon>Pseudomonadati</taxon>
        <taxon>Pseudomonadota</taxon>
        <taxon>Alphaproteobacteria</taxon>
        <taxon>Emcibacterales</taxon>
        <taxon>Govanellaceae</taxon>
        <taxon>Govanella</taxon>
    </lineage>
</organism>
<evidence type="ECO:0000313" key="3">
    <source>
        <dbReference type="Proteomes" id="UP001141619"/>
    </source>
</evidence>
<evidence type="ECO:0000313" key="2">
    <source>
        <dbReference type="EMBL" id="MDA5192798.1"/>
    </source>
</evidence>
<gene>
    <name evidence="2" type="ORF">NYP16_02345</name>
</gene>
<accession>A0A9X3Z6A6</accession>
<reference evidence="2" key="2">
    <citation type="journal article" date="2023" name="Syst. Appl. Microbiol.">
        <title>Govania unica gen. nov., sp. nov., a rare biosphere bacterium that represents a novel family in the class Alphaproteobacteria.</title>
        <authorList>
            <person name="Vandamme P."/>
            <person name="Peeters C."/>
            <person name="Hettiarachchi A."/>
            <person name="Cnockaert M."/>
            <person name="Carlier A."/>
        </authorList>
    </citation>
    <scope>NUCLEOTIDE SEQUENCE</scope>
    <source>
        <strain evidence="2">LMG 31809</strain>
    </source>
</reference>
<dbReference type="EMBL" id="JANWOI010000001">
    <property type="protein sequence ID" value="MDA5192798.1"/>
    <property type="molecule type" value="Genomic_DNA"/>
</dbReference>
<reference evidence="2" key="1">
    <citation type="submission" date="2022-08" db="EMBL/GenBank/DDBJ databases">
        <authorList>
            <person name="Vandamme P."/>
            <person name="Hettiarachchi A."/>
            <person name="Peeters C."/>
            <person name="Cnockaert M."/>
            <person name="Carlier A."/>
        </authorList>
    </citation>
    <scope>NUCLEOTIDE SEQUENCE</scope>
    <source>
        <strain evidence="2">LMG 31809</strain>
    </source>
</reference>
<dbReference type="RefSeq" id="WP_274942500.1">
    <property type="nucleotide sequence ID" value="NZ_JANWOI010000001.1"/>
</dbReference>
<evidence type="ECO:0000259" key="1">
    <source>
        <dbReference type="Pfam" id="PF16778"/>
    </source>
</evidence>
<keyword evidence="3" id="KW-1185">Reference proteome</keyword>
<proteinExistence type="predicted"/>